<evidence type="ECO:0000313" key="1">
    <source>
        <dbReference type="EMBL" id="AYV76884.1"/>
    </source>
</evidence>
<protein>
    <submittedName>
        <fullName evidence="1">Uncharacterized protein</fullName>
    </submittedName>
</protein>
<proteinExistence type="predicted"/>
<dbReference type="EMBL" id="MK072000">
    <property type="protein sequence ID" value="AYV76884.1"/>
    <property type="molecule type" value="Genomic_DNA"/>
</dbReference>
<reference evidence="1" key="1">
    <citation type="submission" date="2018-10" db="EMBL/GenBank/DDBJ databases">
        <title>Hidden diversity of soil giant viruses.</title>
        <authorList>
            <person name="Schulz F."/>
            <person name="Alteio L."/>
            <person name="Goudeau D."/>
            <person name="Ryan E.M."/>
            <person name="Malmstrom R.R."/>
            <person name="Blanchard J."/>
            <person name="Woyke T."/>
        </authorList>
    </citation>
    <scope>NUCLEOTIDE SEQUENCE</scope>
    <source>
        <strain evidence="1">BAV1</strain>
    </source>
</reference>
<organism evidence="1">
    <name type="scientific">Barrevirus sp</name>
    <dbReference type="NCBI Taxonomy" id="2487763"/>
    <lineage>
        <taxon>Viruses</taxon>
        <taxon>Varidnaviria</taxon>
        <taxon>Bamfordvirae</taxon>
        <taxon>Nucleocytoviricota</taxon>
        <taxon>Megaviricetes</taxon>
        <taxon>Imitervirales</taxon>
        <taxon>Mimiviridae</taxon>
        <taxon>Klosneuvirinae</taxon>
    </lineage>
</organism>
<accession>A0A3G4ZRC4</accession>
<sequence>MKHNCSSKCSNCQILKQKLDLYENFLKDVKDLDINTDNNSDLRESMIIEKDNYGNINKKIRSELGESFLLIDKGKNIGELDKREQNVILEQDSYHNYQNGNEYLKKLGSLYTVAYYGIKVGKWLLLL</sequence>
<gene>
    <name evidence="1" type="ORF">Barrevirus3_4</name>
</gene>
<name>A0A3G4ZRC4_9VIRU</name>